<feature type="compositionally biased region" description="Polar residues" evidence="1">
    <location>
        <begin position="114"/>
        <end position="138"/>
    </location>
</feature>
<feature type="region of interest" description="Disordered" evidence="1">
    <location>
        <begin position="105"/>
        <end position="140"/>
    </location>
</feature>
<sequence>MGERKMGAKDYRDLKFYNYIPVNKELKKSCVPCPDTEEFEAKLNEEFEEQVKIAFQGNVLDRIDAKNINADLKRDLQKKLNVLSKKTDKAIIELIKRKINEGKNRRGEDAFDDNYTNEQQDENVGNSNTTLNFNQNGDDANYGHLLQQAMDKLDVMDDSD</sequence>
<dbReference type="Pfam" id="PF08315">
    <property type="entry name" value="cwf18"/>
    <property type="match status" value="1"/>
</dbReference>
<accession>A0A0J9TAJ1</accession>
<name>A0A0J9TAJ1_PLAVI</name>
<dbReference type="EMBL" id="KQ235088">
    <property type="protein sequence ID" value="KMZ91692.1"/>
    <property type="molecule type" value="Genomic_DNA"/>
</dbReference>
<protein>
    <recommendedName>
        <fullName evidence="4">Pre-mRNA-splicing factor CWF18</fullName>
    </recommendedName>
</protein>
<reference evidence="2 3" key="1">
    <citation type="submission" date="2011-08" db="EMBL/GenBank/DDBJ databases">
        <title>The Genome Sequence of Plasmodium vivax Mauritania I.</title>
        <authorList>
            <consortium name="The Broad Institute Genome Sequencing Platform"/>
            <consortium name="The Broad Institute Genome Sequencing Center for Infectious Disease"/>
            <person name="Neafsey D."/>
            <person name="Carlton J."/>
            <person name="Barnwell J."/>
            <person name="Collins W."/>
            <person name="Escalante A."/>
            <person name="Mullikin J."/>
            <person name="Saul A."/>
            <person name="Guigo R."/>
            <person name="Camara F."/>
            <person name="Young S.K."/>
            <person name="Zeng Q."/>
            <person name="Gargeya S."/>
            <person name="Fitzgerald M."/>
            <person name="Haas B."/>
            <person name="Abouelleil A."/>
            <person name="Alvarado L."/>
            <person name="Arachchi H.M."/>
            <person name="Berlin A."/>
            <person name="Brown A."/>
            <person name="Chapman S.B."/>
            <person name="Chen Z."/>
            <person name="Dunbar C."/>
            <person name="Freedman E."/>
            <person name="Gearin G."/>
            <person name="Gellesch M."/>
            <person name="Goldberg J."/>
            <person name="Griggs A."/>
            <person name="Gujja S."/>
            <person name="Heiman D."/>
            <person name="Howarth C."/>
            <person name="Larson L."/>
            <person name="Lui A."/>
            <person name="MacDonald P.J.P."/>
            <person name="Montmayeur A."/>
            <person name="Murphy C."/>
            <person name="Neiman D."/>
            <person name="Pearson M."/>
            <person name="Priest M."/>
            <person name="Roberts A."/>
            <person name="Saif S."/>
            <person name="Shea T."/>
            <person name="Shenoy N."/>
            <person name="Sisk P."/>
            <person name="Stolte C."/>
            <person name="Sykes S."/>
            <person name="Wortman J."/>
            <person name="Nusbaum C."/>
            <person name="Birren B."/>
        </authorList>
    </citation>
    <scope>NUCLEOTIDE SEQUENCE [LARGE SCALE GENOMIC DNA]</scope>
    <source>
        <strain evidence="2 3">Mauritania I</strain>
    </source>
</reference>
<evidence type="ECO:0000313" key="2">
    <source>
        <dbReference type="EMBL" id="KMZ91692.1"/>
    </source>
</evidence>
<gene>
    <name evidence="2" type="ORF">PVMG_00565</name>
</gene>
<dbReference type="InterPro" id="IPR013169">
    <property type="entry name" value="mRNA_splic_Cwf18-like"/>
</dbReference>
<dbReference type="PANTHER" id="PTHR31551">
    <property type="entry name" value="PRE-MRNA-SPLICING FACTOR CWF18"/>
    <property type="match status" value="1"/>
</dbReference>
<dbReference type="OrthoDB" id="10261348at2759"/>
<dbReference type="GO" id="GO:0005684">
    <property type="term" value="C:U2-type spliceosomal complex"/>
    <property type="evidence" value="ECO:0007669"/>
    <property type="project" value="TreeGrafter"/>
</dbReference>
<evidence type="ECO:0008006" key="4">
    <source>
        <dbReference type="Google" id="ProtNLM"/>
    </source>
</evidence>
<organism evidence="2 3">
    <name type="scientific">Plasmodium vivax Mauritania I</name>
    <dbReference type="NCBI Taxonomy" id="1035515"/>
    <lineage>
        <taxon>Eukaryota</taxon>
        <taxon>Sar</taxon>
        <taxon>Alveolata</taxon>
        <taxon>Apicomplexa</taxon>
        <taxon>Aconoidasida</taxon>
        <taxon>Haemosporida</taxon>
        <taxon>Plasmodiidae</taxon>
        <taxon>Plasmodium</taxon>
        <taxon>Plasmodium (Plasmodium)</taxon>
    </lineage>
</organism>
<evidence type="ECO:0000313" key="3">
    <source>
        <dbReference type="Proteomes" id="UP000053776"/>
    </source>
</evidence>
<evidence type="ECO:0000256" key="1">
    <source>
        <dbReference type="SAM" id="MobiDB-lite"/>
    </source>
</evidence>
<dbReference type="GO" id="GO:0071014">
    <property type="term" value="C:post-mRNA release spliceosomal complex"/>
    <property type="evidence" value="ECO:0007669"/>
    <property type="project" value="TreeGrafter"/>
</dbReference>
<proteinExistence type="predicted"/>
<dbReference type="PANTHER" id="PTHR31551:SF1">
    <property type="entry name" value="COILED-COIL DOMAIN-CONTAINING PROTEIN 12"/>
    <property type="match status" value="1"/>
</dbReference>
<dbReference type="AlphaFoldDB" id="A0A0J9TAJ1"/>
<dbReference type="Proteomes" id="UP000053776">
    <property type="component" value="Unassembled WGS sequence"/>
</dbReference>